<evidence type="ECO:0000256" key="6">
    <source>
        <dbReference type="SAM" id="MobiDB-lite"/>
    </source>
</evidence>
<feature type="transmembrane region" description="Helical" evidence="7">
    <location>
        <begin position="49"/>
        <end position="69"/>
    </location>
</feature>
<keyword evidence="3 7" id="KW-1133">Transmembrane helix</keyword>
<proteinExistence type="predicted"/>
<evidence type="ECO:0000256" key="3">
    <source>
        <dbReference type="ARBA" id="ARBA00022989"/>
    </source>
</evidence>
<dbReference type="PROSITE" id="PS51225">
    <property type="entry name" value="MARVEL"/>
    <property type="match status" value="1"/>
</dbReference>
<evidence type="ECO:0000256" key="4">
    <source>
        <dbReference type="ARBA" id="ARBA00023136"/>
    </source>
</evidence>
<feature type="transmembrane region" description="Helical" evidence="7">
    <location>
        <begin position="161"/>
        <end position="185"/>
    </location>
</feature>
<dbReference type="InterPro" id="IPR008253">
    <property type="entry name" value="Marvel"/>
</dbReference>
<keyword evidence="4 5" id="KW-0472">Membrane</keyword>
<accession>A0A1D1W6H2</accession>
<sequence length="195" mass="21078">MMAEMPPTTANQPRAGAQSTTVTTTVTNQYSTPRGIGLNKAFLTSIPGILLMVAVVLAFVAMVCVTASLPTGFRTDAAFEFHEAITIISFISLLVFTLLALLQFHTLLHIRAILMKFIMLGLSSVLALMTLISSAVLLDFVSKHQTVVAWHPLFDLHGLRASGAFGLLESFTLFGVTVVLALDILGIRREGDIFQ</sequence>
<feature type="transmembrane region" description="Helical" evidence="7">
    <location>
        <begin position="81"/>
        <end position="102"/>
    </location>
</feature>
<feature type="transmembrane region" description="Helical" evidence="7">
    <location>
        <begin position="114"/>
        <end position="141"/>
    </location>
</feature>
<dbReference type="EMBL" id="BDGG01000020">
    <property type="protein sequence ID" value="GAV09020.1"/>
    <property type="molecule type" value="Genomic_DNA"/>
</dbReference>
<feature type="domain" description="MARVEL" evidence="8">
    <location>
        <begin position="42"/>
        <end position="185"/>
    </location>
</feature>
<evidence type="ECO:0000256" key="2">
    <source>
        <dbReference type="ARBA" id="ARBA00022692"/>
    </source>
</evidence>
<evidence type="ECO:0000256" key="7">
    <source>
        <dbReference type="SAM" id="Phobius"/>
    </source>
</evidence>
<comment type="subcellular location">
    <subcellularLocation>
        <location evidence="1">Membrane</location>
        <topology evidence="1">Multi-pass membrane protein</topology>
    </subcellularLocation>
</comment>
<reference evidence="9 10" key="1">
    <citation type="journal article" date="2016" name="Nat. Commun.">
        <title>Extremotolerant tardigrade genome and improved radiotolerance of human cultured cells by tardigrade-unique protein.</title>
        <authorList>
            <person name="Hashimoto T."/>
            <person name="Horikawa D.D."/>
            <person name="Saito Y."/>
            <person name="Kuwahara H."/>
            <person name="Kozuka-Hata H."/>
            <person name="Shin-I T."/>
            <person name="Minakuchi Y."/>
            <person name="Ohishi K."/>
            <person name="Motoyama A."/>
            <person name="Aizu T."/>
            <person name="Enomoto A."/>
            <person name="Kondo K."/>
            <person name="Tanaka S."/>
            <person name="Hara Y."/>
            <person name="Koshikawa S."/>
            <person name="Sagara H."/>
            <person name="Miura T."/>
            <person name="Yokobori S."/>
            <person name="Miyagawa K."/>
            <person name="Suzuki Y."/>
            <person name="Kubo T."/>
            <person name="Oyama M."/>
            <person name="Kohara Y."/>
            <person name="Fujiyama A."/>
            <person name="Arakawa K."/>
            <person name="Katayama T."/>
            <person name="Toyoda A."/>
            <person name="Kunieda T."/>
        </authorList>
    </citation>
    <scope>NUCLEOTIDE SEQUENCE [LARGE SCALE GENOMIC DNA]</scope>
    <source>
        <strain evidence="9 10">YOKOZUNA-1</strain>
    </source>
</reference>
<evidence type="ECO:0000256" key="1">
    <source>
        <dbReference type="ARBA" id="ARBA00004141"/>
    </source>
</evidence>
<keyword evidence="2 5" id="KW-0812">Transmembrane</keyword>
<organism evidence="9 10">
    <name type="scientific">Ramazzottius varieornatus</name>
    <name type="common">Water bear</name>
    <name type="synonym">Tardigrade</name>
    <dbReference type="NCBI Taxonomy" id="947166"/>
    <lineage>
        <taxon>Eukaryota</taxon>
        <taxon>Metazoa</taxon>
        <taxon>Ecdysozoa</taxon>
        <taxon>Tardigrada</taxon>
        <taxon>Eutardigrada</taxon>
        <taxon>Parachela</taxon>
        <taxon>Hypsibioidea</taxon>
        <taxon>Ramazzottiidae</taxon>
        <taxon>Ramazzottius</taxon>
    </lineage>
</organism>
<evidence type="ECO:0000256" key="5">
    <source>
        <dbReference type="PROSITE-ProRule" id="PRU00581"/>
    </source>
</evidence>
<keyword evidence="10" id="KW-1185">Reference proteome</keyword>
<comment type="caution">
    <text evidence="9">The sequence shown here is derived from an EMBL/GenBank/DDBJ whole genome shotgun (WGS) entry which is preliminary data.</text>
</comment>
<evidence type="ECO:0000313" key="9">
    <source>
        <dbReference type="EMBL" id="GAV09020.1"/>
    </source>
</evidence>
<dbReference type="AlphaFoldDB" id="A0A1D1W6H2"/>
<dbReference type="GO" id="GO:0016020">
    <property type="term" value="C:membrane"/>
    <property type="evidence" value="ECO:0007669"/>
    <property type="project" value="UniProtKB-SubCell"/>
</dbReference>
<gene>
    <name evidence="9" type="primary">RvY_18626-1</name>
    <name evidence="9" type="synonym">RvY_18626.1</name>
    <name evidence="9" type="ORF">RvY_18626</name>
</gene>
<evidence type="ECO:0000259" key="8">
    <source>
        <dbReference type="PROSITE" id="PS51225"/>
    </source>
</evidence>
<evidence type="ECO:0000313" key="10">
    <source>
        <dbReference type="Proteomes" id="UP000186922"/>
    </source>
</evidence>
<dbReference type="Proteomes" id="UP000186922">
    <property type="component" value="Unassembled WGS sequence"/>
</dbReference>
<feature type="region of interest" description="Disordered" evidence="6">
    <location>
        <begin position="1"/>
        <end position="23"/>
    </location>
</feature>
<protein>
    <recommendedName>
        <fullName evidence="8">MARVEL domain-containing protein</fullName>
    </recommendedName>
</protein>
<name>A0A1D1W6H2_RAMVA</name>